<comment type="caution">
    <text evidence="2">The sequence shown here is derived from an EMBL/GenBank/DDBJ whole genome shotgun (WGS) entry which is preliminary data.</text>
</comment>
<name>A0A5B7H1H5_PORTR</name>
<evidence type="ECO:0000256" key="1">
    <source>
        <dbReference type="SAM" id="MobiDB-lite"/>
    </source>
</evidence>
<proteinExistence type="predicted"/>
<keyword evidence="3" id="KW-1185">Reference proteome</keyword>
<feature type="region of interest" description="Disordered" evidence="1">
    <location>
        <begin position="81"/>
        <end position="115"/>
    </location>
</feature>
<evidence type="ECO:0000313" key="3">
    <source>
        <dbReference type="Proteomes" id="UP000324222"/>
    </source>
</evidence>
<reference evidence="2 3" key="1">
    <citation type="submission" date="2019-05" db="EMBL/GenBank/DDBJ databases">
        <title>Another draft genome of Portunus trituberculatus and its Hox gene families provides insights of decapod evolution.</title>
        <authorList>
            <person name="Jeong J.-H."/>
            <person name="Song I."/>
            <person name="Kim S."/>
            <person name="Choi T."/>
            <person name="Kim D."/>
            <person name="Ryu S."/>
            <person name="Kim W."/>
        </authorList>
    </citation>
    <scope>NUCLEOTIDE SEQUENCE [LARGE SCALE GENOMIC DNA]</scope>
    <source>
        <tissue evidence="2">Muscle</tissue>
    </source>
</reference>
<evidence type="ECO:0000313" key="2">
    <source>
        <dbReference type="EMBL" id="MPC62674.1"/>
    </source>
</evidence>
<sequence>MNIRIIVAYLGRQQACHRGVGAASSVARARQGTTRCPALCGLGGRERHGSSWPSRVPHCPGVIVVTLSYGGLRFGLCLARGSRDPVPTRPGEGRRREPGRGAGGGVRLCGVSRDP</sequence>
<dbReference type="EMBL" id="VSRR010019939">
    <property type="protein sequence ID" value="MPC62674.1"/>
    <property type="molecule type" value="Genomic_DNA"/>
</dbReference>
<dbReference type="Proteomes" id="UP000324222">
    <property type="component" value="Unassembled WGS sequence"/>
</dbReference>
<protein>
    <submittedName>
        <fullName evidence="2">Uncharacterized protein</fullName>
    </submittedName>
</protein>
<organism evidence="2 3">
    <name type="scientific">Portunus trituberculatus</name>
    <name type="common">Swimming crab</name>
    <name type="synonym">Neptunus trituberculatus</name>
    <dbReference type="NCBI Taxonomy" id="210409"/>
    <lineage>
        <taxon>Eukaryota</taxon>
        <taxon>Metazoa</taxon>
        <taxon>Ecdysozoa</taxon>
        <taxon>Arthropoda</taxon>
        <taxon>Crustacea</taxon>
        <taxon>Multicrustacea</taxon>
        <taxon>Malacostraca</taxon>
        <taxon>Eumalacostraca</taxon>
        <taxon>Eucarida</taxon>
        <taxon>Decapoda</taxon>
        <taxon>Pleocyemata</taxon>
        <taxon>Brachyura</taxon>
        <taxon>Eubrachyura</taxon>
        <taxon>Portunoidea</taxon>
        <taxon>Portunidae</taxon>
        <taxon>Portuninae</taxon>
        <taxon>Portunus</taxon>
    </lineage>
</organism>
<dbReference type="AlphaFoldDB" id="A0A5B7H1H5"/>
<accession>A0A5B7H1H5</accession>
<gene>
    <name evidence="2" type="ORF">E2C01_056763</name>
</gene>